<evidence type="ECO:0000313" key="7">
    <source>
        <dbReference type="EMBL" id="AXY23657.1"/>
    </source>
</evidence>
<keyword evidence="5" id="KW-1133">Transmembrane helix</keyword>
<keyword evidence="5" id="KW-0812">Transmembrane</keyword>
<dbReference type="CDD" id="cd10280">
    <property type="entry name" value="PQQ_mGDH"/>
    <property type="match status" value="1"/>
</dbReference>
<comment type="cofactor">
    <cofactor evidence="1">
        <name>pyrroloquinoline quinone</name>
        <dbReference type="ChEBI" id="CHEBI:58442"/>
    </cofactor>
</comment>
<dbReference type="Pfam" id="PF01011">
    <property type="entry name" value="PQQ"/>
    <property type="match status" value="1"/>
</dbReference>
<dbReference type="InterPro" id="IPR018391">
    <property type="entry name" value="PQQ_b-propeller_rpt"/>
</dbReference>
<evidence type="ECO:0000256" key="1">
    <source>
        <dbReference type="ARBA" id="ARBA00001931"/>
    </source>
</evidence>
<name>A0A347WFL4_9PROT</name>
<reference evidence="7 8" key="1">
    <citation type="submission" date="2017-08" db="EMBL/GenBank/DDBJ databases">
        <title>Complete genome sequence of Gluconacetobacter saccharivorans CV1 isolated from Fermented Vinegar.</title>
        <authorList>
            <person name="Kim S.-Y."/>
        </authorList>
    </citation>
    <scope>NUCLEOTIDE SEQUENCE [LARGE SCALE GENOMIC DNA]</scope>
    <source>
        <strain evidence="7 8">CV1</strain>
    </source>
</reference>
<protein>
    <submittedName>
        <fullName evidence="7">Quinoprotein glucose dehydrogenase</fullName>
        <ecNumber evidence="7">1.1.5.2</ecNumber>
    </submittedName>
</protein>
<accession>A0A347WFL4</accession>
<dbReference type="KEGG" id="ksc:CD178_02911"/>
<dbReference type="GO" id="GO:0008876">
    <property type="term" value="F:quinoprotein glucose dehydrogenase activity"/>
    <property type="evidence" value="ECO:0007669"/>
    <property type="project" value="UniProtKB-EC"/>
</dbReference>
<evidence type="ECO:0000259" key="6">
    <source>
        <dbReference type="Pfam" id="PF01011"/>
    </source>
</evidence>
<evidence type="ECO:0000256" key="3">
    <source>
        <dbReference type="ARBA" id="ARBA00023002"/>
    </source>
</evidence>
<dbReference type="SMART" id="SM00564">
    <property type="entry name" value="PQQ"/>
    <property type="match status" value="5"/>
</dbReference>
<keyword evidence="8" id="KW-1185">Reference proteome</keyword>
<keyword evidence="5" id="KW-0472">Membrane</keyword>
<dbReference type="EC" id="1.1.5.2" evidence="7"/>
<organism evidence="7 8">
    <name type="scientific">Komagataeibacter saccharivorans</name>
    <dbReference type="NCBI Taxonomy" id="265959"/>
    <lineage>
        <taxon>Bacteria</taxon>
        <taxon>Pseudomonadati</taxon>
        <taxon>Pseudomonadota</taxon>
        <taxon>Alphaproteobacteria</taxon>
        <taxon>Acetobacterales</taxon>
        <taxon>Acetobacteraceae</taxon>
        <taxon>Komagataeibacter</taxon>
    </lineage>
</organism>
<feature type="domain" description="Pyrrolo-quinoline quinone repeat" evidence="6">
    <location>
        <begin position="200"/>
        <end position="818"/>
    </location>
</feature>
<dbReference type="EMBL" id="CP023036">
    <property type="protein sequence ID" value="AXY23657.1"/>
    <property type="molecule type" value="Genomic_DNA"/>
</dbReference>
<comment type="similarity">
    <text evidence="2">Belongs to the bacterial PQQ dehydrogenase family.</text>
</comment>
<feature type="transmembrane region" description="Helical" evidence="5">
    <location>
        <begin position="70"/>
        <end position="87"/>
    </location>
</feature>
<feature type="region of interest" description="Disordered" evidence="4">
    <location>
        <begin position="669"/>
        <end position="688"/>
    </location>
</feature>
<dbReference type="InterPro" id="IPR002372">
    <property type="entry name" value="PQQ_rpt_dom"/>
</dbReference>
<dbReference type="Proteomes" id="UP000264120">
    <property type="component" value="Chromosome"/>
</dbReference>
<dbReference type="NCBIfam" id="TIGR03074">
    <property type="entry name" value="PQQ_membr_DH"/>
    <property type="match status" value="1"/>
</dbReference>
<feature type="transmembrane region" description="Helical" evidence="5">
    <location>
        <begin position="94"/>
        <end position="117"/>
    </location>
</feature>
<feature type="transmembrane region" description="Helical" evidence="5">
    <location>
        <begin position="123"/>
        <end position="139"/>
    </location>
</feature>
<keyword evidence="3 7" id="KW-0560">Oxidoreductase</keyword>
<feature type="transmembrane region" description="Helical" evidence="5">
    <location>
        <begin position="40"/>
        <end position="64"/>
    </location>
</feature>
<dbReference type="GO" id="GO:0016020">
    <property type="term" value="C:membrane"/>
    <property type="evidence" value="ECO:0007669"/>
    <property type="project" value="InterPro"/>
</dbReference>
<dbReference type="PANTHER" id="PTHR32303:SF4">
    <property type="entry name" value="QUINOPROTEIN GLUCOSE DEHYDROGENASE"/>
    <property type="match status" value="1"/>
</dbReference>
<dbReference type="SUPFAM" id="SSF50998">
    <property type="entry name" value="Quinoprotein alcohol dehydrogenase-like"/>
    <property type="match status" value="1"/>
</dbReference>
<evidence type="ECO:0000313" key="8">
    <source>
        <dbReference type="Proteomes" id="UP000264120"/>
    </source>
</evidence>
<dbReference type="AlphaFoldDB" id="A0A347WFL4"/>
<evidence type="ECO:0000256" key="5">
    <source>
        <dbReference type="SAM" id="Phobius"/>
    </source>
</evidence>
<gene>
    <name evidence="7" type="primary">gcd_2</name>
    <name evidence="7" type="ORF">CD178_02911</name>
</gene>
<feature type="transmembrane region" description="Helical" evidence="5">
    <location>
        <begin position="151"/>
        <end position="173"/>
    </location>
</feature>
<dbReference type="GO" id="GO:0048038">
    <property type="term" value="F:quinone binding"/>
    <property type="evidence" value="ECO:0007669"/>
    <property type="project" value="InterPro"/>
</dbReference>
<dbReference type="InterPro" id="IPR011047">
    <property type="entry name" value="Quinoprotein_ADH-like_sf"/>
</dbReference>
<proteinExistence type="inferred from homology"/>
<evidence type="ECO:0000256" key="2">
    <source>
        <dbReference type="ARBA" id="ARBA00008156"/>
    </source>
</evidence>
<evidence type="ECO:0000256" key="4">
    <source>
        <dbReference type="SAM" id="MobiDB-lite"/>
    </source>
</evidence>
<dbReference type="PANTHER" id="PTHR32303">
    <property type="entry name" value="QUINOPROTEIN ALCOHOL DEHYDROGENASE (CYTOCHROME C)"/>
    <property type="match status" value="1"/>
</dbReference>
<dbReference type="Gene3D" id="2.140.10.10">
    <property type="entry name" value="Quinoprotein alcohol dehydrogenase-like superfamily"/>
    <property type="match status" value="2"/>
</dbReference>
<sequence length="851" mass="93441">MAFFCSFMLNRCHGRQKQTRCAVMKNYRKKRSMRENNKRLLSVITLILLALMGLFLFLGGTWLLFLGGSWFYVLAGGVMLGAAFISLRKPALATGLYAALLLVATVWALFEVGFHIWGLEVRLFTLMGVGLWLLLPAVWRSTDDWFDDKRPILAALAISCVALVISGFIPYSINGTVPADRMAAQGQPDTAGTGIPDGDWTAYGRTVGGDRYSPLAQITPANIGKLRRAWLTRTGDVRQGGEGTAAGPDQGHEFNLEVTPIKVGDTLYMCTPHSWVVAMDAATGKIKWKFDPHPDTADLAKNVYVACRGVSYYRIPDEIQTSCRTRIYSPVADVRIVALDAQTGRPCDDFGDHGFISLREYLGHVPHGFHFVTSPPLVAKNRLITGGWIFDNQANFEPSGAVRGFDATTGEIAWAWDAGHQPETWKPGPNDELTRDTPNAWGVYTADPDLGLVYIPTGNAPPDNWGGTRRPFDDATSSATIALDIVTGERRWTYQTVHHDLWDMDIPSGPSMVDLPGPDGTVIPALVQSTKRGEFFVLDRRTGETVPGYPVEERRVPTAGAAPDDHVSPTQPFPVAMPTLTPPDLKERDMWGATLLDQMICRIQYRQSAYEGQFTPPHVGQTTIVYPAFYGIVDWQGITIDPQRKIMLANASYLPFRIRLERRQKLEEPGTLPKWNGQGEEPAAKGDALSVSPDYGTPYVAFTDAWLNPLQIPCKGPIWGTLTAIDLITHRIVWQHPVGTTRDTGPFRTHNNLPLPTGMYNIGGNIVTKGGVVFMAATADDYLRAFDLATGKVLWRDRLPAGGQATPMTYEIGGRQYVLIAAGGHGGLDTRSGDYIIAYTLDGTQNGGTAQ</sequence>
<dbReference type="InterPro" id="IPR017511">
    <property type="entry name" value="PQQ_mDH"/>
</dbReference>